<dbReference type="Proteomes" id="UP001497457">
    <property type="component" value="Chromosome 8b"/>
</dbReference>
<gene>
    <name evidence="2" type="ORF">URODEC1_LOCUS112120</name>
</gene>
<dbReference type="AlphaFoldDB" id="A0ABC9G5B9"/>
<reference evidence="2" key="1">
    <citation type="submission" date="2024-10" db="EMBL/GenBank/DDBJ databases">
        <authorList>
            <person name="Ryan C."/>
        </authorList>
    </citation>
    <scope>NUCLEOTIDE SEQUENCE [LARGE SCALE GENOMIC DNA]</scope>
</reference>
<evidence type="ECO:0000313" key="3">
    <source>
        <dbReference type="Proteomes" id="UP001497457"/>
    </source>
</evidence>
<dbReference type="EMBL" id="OZ075118">
    <property type="protein sequence ID" value="CAL5087306.1"/>
    <property type="molecule type" value="Genomic_DNA"/>
</dbReference>
<feature type="compositionally biased region" description="Polar residues" evidence="1">
    <location>
        <begin position="90"/>
        <end position="100"/>
    </location>
</feature>
<proteinExistence type="predicted"/>
<evidence type="ECO:0000256" key="1">
    <source>
        <dbReference type="SAM" id="MobiDB-lite"/>
    </source>
</evidence>
<accession>A0ABC9G5B9</accession>
<feature type="region of interest" description="Disordered" evidence="1">
    <location>
        <begin position="63"/>
        <end position="100"/>
    </location>
</feature>
<protein>
    <submittedName>
        <fullName evidence="2">Uncharacterized protein</fullName>
    </submittedName>
</protein>
<evidence type="ECO:0000313" key="2">
    <source>
        <dbReference type="EMBL" id="CAL5087306.1"/>
    </source>
</evidence>
<organism evidence="2 3">
    <name type="scientific">Urochloa decumbens</name>
    <dbReference type="NCBI Taxonomy" id="240449"/>
    <lineage>
        <taxon>Eukaryota</taxon>
        <taxon>Viridiplantae</taxon>
        <taxon>Streptophyta</taxon>
        <taxon>Embryophyta</taxon>
        <taxon>Tracheophyta</taxon>
        <taxon>Spermatophyta</taxon>
        <taxon>Magnoliopsida</taxon>
        <taxon>Liliopsida</taxon>
        <taxon>Poales</taxon>
        <taxon>Poaceae</taxon>
        <taxon>PACMAD clade</taxon>
        <taxon>Panicoideae</taxon>
        <taxon>Panicodae</taxon>
        <taxon>Paniceae</taxon>
        <taxon>Melinidinae</taxon>
        <taxon>Urochloa</taxon>
    </lineage>
</organism>
<sequence>MAREMADLRRVNAKLRQDNHDKDNALQQYKVVSELTLGLYRELGKEVPENALQRLSAAQAIATGSSHVGSESTNNSIDVDGEEVGAAHIHSNTAANNSSM</sequence>
<name>A0ABC9G5B9_9POAL</name>
<feature type="compositionally biased region" description="Polar residues" evidence="1">
    <location>
        <begin position="63"/>
        <end position="77"/>
    </location>
</feature>
<keyword evidence="3" id="KW-1185">Reference proteome</keyword>